<dbReference type="HOGENOM" id="CLU_047564_0_0_4"/>
<accession>Q21Z15</accession>
<protein>
    <recommendedName>
        <fullName evidence="3">Sulfotransferase</fullName>
    </recommendedName>
</protein>
<name>Q21Z15_ALBFT</name>
<dbReference type="SUPFAM" id="SSF52540">
    <property type="entry name" value="P-loop containing nucleoside triphosphate hydrolases"/>
    <property type="match status" value="1"/>
</dbReference>
<dbReference type="STRING" id="338969.Rfer_1254"/>
<evidence type="ECO:0000313" key="2">
    <source>
        <dbReference type="Proteomes" id="UP000008332"/>
    </source>
</evidence>
<dbReference type="Pfam" id="PF13469">
    <property type="entry name" value="Sulfotransfer_3"/>
    <property type="match status" value="1"/>
</dbReference>
<dbReference type="eggNOG" id="ENOG5030KXI">
    <property type="taxonomic scope" value="Bacteria"/>
</dbReference>
<dbReference type="Gene3D" id="3.40.50.300">
    <property type="entry name" value="P-loop containing nucleotide triphosphate hydrolases"/>
    <property type="match status" value="1"/>
</dbReference>
<proteinExistence type="predicted"/>
<sequence>MFICLSKFTLKIIDLSGYMFSGKSAVSDILREFDGIQVPNYRVEFDLLRMPGGMIDLKHAVMDWSPVRTYGAVRRFDKLVNMLALSPRFPGKLYKTGFGYTQHYPNILRLKDEFLRSIIAVQWDTPWPYADIDDGPIDTFVRKICSKLSISKSRKYFLVDKEKFIPASQKFIQGLLINSIANDQPSVVVTHNALEPFLPGRNLDLLGDDAVCIVVDRDPRDIYATAITSQVGFNDNLRFYRRIAGAHDVEVFIKRYLIYRKNINFDDRRVLRLNFRDLVLDYNQSLQEICDFSGLELTQQIRKRQFFNPDNSRNNIDIWKQASLNSYSEDFSRIETECHA</sequence>
<gene>
    <name evidence="1" type="ordered locus">Rfer_1254</name>
</gene>
<dbReference type="KEGG" id="rfr:Rfer_1254"/>
<evidence type="ECO:0000313" key="1">
    <source>
        <dbReference type="EMBL" id="ABD68988.1"/>
    </source>
</evidence>
<evidence type="ECO:0008006" key="3">
    <source>
        <dbReference type="Google" id="ProtNLM"/>
    </source>
</evidence>
<keyword evidence="2" id="KW-1185">Reference proteome</keyword>
<dbReference type="InterPro" id="IPR027417">
    <property type="entry name" value="P-loop_NTPase"/>
</dbReference>
<dbReference type="EMBL" id="CP000267">
    <property type="protein sequence ID" value="ABD68988.1"/>
    <property type="molecule type" value="Genomic_DNA"/>
</dbReference>
<reference evidence="2" key="1">
    <citation type="submission" date="2006-02" db="EMBL/GenBank/DDBJ databases">
        <title>Complete sequence of chromosome of Rhodoferax ferrireducens DSM 15236.</title>
        <authorList>
            <person name="Copeland A."/>
            <person name="Lucas S."/>
            <person name="Lapidus A."/>
            <person name="Barry K."/>
            <person name="Detter J.C."/>
            <person name="Glavina del Rio T."/>
            <person name="Hammon N."/>
            <person name="Israni S."/>
            <person name="Pitluck S."/>
            <person name="Brettin T."/>
            <person name="Bruce D."/>
            <person name="Han C."/>
            <person name="Tapia R."/>
            <person name="Gilna P."/>
            <person name="Kiss H."/>
            <person name="Schmutz J."/>
            <person name="Larimer F."/>
            <person name="Land M."/>
            <person name="Kyrpides N."/>
            <person name="Ivanova N."/>
            <person name="Richardson P."/>
        </authorList>
    </citation>
    <scope>NUCLEOTIDE SEQUENCE [LARGE SCALE GENOMIC DNA]</scope>
    <source>
        <strain evidence="2">ATCC BAA-621 / DSM 15236 / T118</strain>
    </source>
</reference>
<dbReference type="AlphaFoldDB" id="Q21Z15"/>
<dbReference type="Proteomes" id="UP000008332">
    <property type="component" value="Chromosome"/>
</dbReference>
<organism evidence="1 2">
    <name type="scientific">Albidiferax ferrireducens (strain ATCC BAA-621 / DSM 15236 / T118)</name>
    <name type="common">Rhodoferax ferrireducens</name>
    <dbReference type="NCBI Taxonomy" id="338969"/>
    <lineage>
        <taxon>Bacteria</taxon>
        <taxon>Pseudomonadati</taxon>
        <taxon>Pseudomonadota</taxon>
        <taxon>Betaproteobacteria</taxon>
        <taxon>Burkholderiales</taxon>
        <taxon>Comamonadaceae</taxon>
        <taxon>Rhodoferax</taxon>
    </lineage>
</organism>